<dbReference type="PROSITE" id="PS50043">
    <property type="entry name" value="HTH_LUXR_2"/>
    <property type="match status" value="1"/>
</dbReference>
<dbReference type="Gene3D" id="1.10.10.10">
    <property type="entry name" value="Winged helix-like DNA-binding domain superfamily/Winged helix DNA-binding domain"/>
    <property type="match status" value="1"/>
</dbReference>
<feature type="region of interest" description="Disordered" evidence="3">
    <location>
        <begin position="1"/>
        <end position="27"/>
    </location>
</feature>
<dbReference type="InterPro" id="IPR016032">
    <property type="entry name" value="Sig_transdc_resp-reg_C-effctor"/>
</dbReference>
<dbReference type="PANTHER" id="PTHR16305:SF35">
    <property type="entry name" value="TRANSCRIPTIONAL ACTIVATOR DOMAIN"/>
    <property type="match status" value="1"/>
</dbReference>
<sequence>MGTAPDAGEAERPPASGGTHALDDLPRGPHERAEIRRALLEVVAQGHGTVLVTGQTGTGKSRLLAQASAAAPGRVLTASAVDWEAGCPAAVVAQLLGEDVGTLADDDPFAAARRLADRAGGDPVLLVVDDAHWGDEASLRALSTLGRHHRDVPAVVLLAATPGAGSSATAELLRRTADTTVTLGPLSSRDLEELCADRGRPLPPWLTERLRRHTQGNPRHVLALLDELPAEMWDVPDLRLPAPEDVAVRVGEACLALDPEARALVETIACFGEPASLDEVGRTAGVEDVLRPLSEAARQGLVKRFGGRSLPVVGPSDPMVRAAVLDLVGPHEAAAIRRRAADVVADPHRRLALRAAATPGPDVALADELAELARTRAGDGAWSDAADALLEASRLTDRHADRELLLIRAVDAMIGAGAVFEAEAMIPAIENLLDTAIRNSVLGYLAVQLGRTDQADRALRRAWELCVPDTDPDTAAWVCQRRVLDALLRGDGPDLVAWADRAVDLVGSGHPAAVESLAMRGLGTAAAGRPRDALAEYRAAVGRVGGGAQLQRVTMGHGWLHLVLGELDEARAELESAIPTTTLGGSSRISLWASGWLARVHFLAGDWDLALRTVAQGLRRAERTGIVIVTPLLAWTAAQVHGLRGDHERAERVLREADSGADDYEIMAVPRRLARASMAELRADYGAVVRALAPLAAEERTAVSQPGWWPWRDVYANALVLEGHLEDADAFLTDHEQRAQEQQNHAELARLGWARGRLHTARGDLDAARDAFESAIASLDGQPLRWDRARAHFAYGQSLRRLSQRREADTVLSTARELFLALGASSYVARCDRELRAGGVHQSRPERGAQDLTAQEAAVADLVARGLSNKDAAAELHVSPKTVQYHLTRIFTKLGVRSRAELAGLHREKP</sequence>
<dbReference type="GO" id="GO:0005524">
    <property type="term" value="F:ATP binding"/>
    <property type="evidence" value="ECO:0007669"/>
    <property type="project" value="UniProtKB-KW"/>
</dbReference>
<dbReference type="OrthoDB" id="134933at2"/>
<accession>A0A4R6VDN9</accession>
<dbReference type="PANTHER" id="PTHR16305">
    <property type="entry name" value="TESTICULAR SOLUBLE ADENYLYL CYCLASE"/>
    <property type="match status" value="1"/>
</dbReference>
<keyword evidence="2" id="KW-0067">ATP-binding</keyword>
<dbReference type="EMBL" id="SNYO01000004">
    <property type="protein sequence ID" value="TDQ58854.1"/>
    <property type="molecule type" value="Genomic_DNA"/>
</dbReference>
<protein>
    <submittedName>
        <fullName evidence="5">LuxR family transcriptional regulator</fullName>
    </submittedName>
</protein>
<dbReference type="Gene3D" id="1.25.40.10">
    <property type="entry name" value="Tetratricopeptide repeat domain"/>
    <property type="match status" value="2"/>
</dbReference>
<dbReference type="InterPro" id="IPR041664">
    <property type="entry name" value="AAA_16"/>
</dbReference>
<dbReference type="InterPro" id="IPR025662">
    <property type="entry name" value="Sigma_54_int_dom_ATP-bd_1"/>
</dbReference>
<dbReference type="GO" id="GO:0005737">
    <property type="term" value="C:cytoplasm"/>
    <property type="evidence" value="ECO:0007669"/>
    <property type="project" value="TreeGrafter"/>
</dbReference>
<dbReference type="InterPro" id="IPR027417">
    <property type="entry name" value="P-loop_NTPase"/>
</dbReference>
<dbReference type="SMART" id="SM00421">
    <property type="entry name" value="HTH_LUXR"/>
    <property type="match status" value="1"/>
</dbReference>
<gene>
    <name evidence="5" type="ORF">EV188_104603</name>
</gene>
<evidence type="ECO:0000256" key="2">
    <source>
        <dbReference type="ARBA" id="ARBA00022840"/>
    </source>
</evidence>
<evidence type="ECO:0000259" key="4">
    <source>
        <dbReference type="PROSITE" id="PS50043"/>
    </source>
</evidence>
<evidence type="ECO:0000313" key="6">
    <source>
        <dbReference type="Proteomes" id="UP000295705"/>
    </source>
</evidence>
<organism evidence="5 6">
    <name type="scientific">Actinomycetospora succinea</name>
    <dbReference type="NCBI Taxonomy" id="663603"/>
    <lineage>
        <taxon>Bacteria</taxon>
        <taxon>Bacillati</taxon>
        <taxon>Actinomycetota</taxon>
        <taxon>Actinomycetes</taxon>
        <taxon>Pseudonocardiales</taxon>
        <taxon>Pseudonocardiaceae</taxon>
        <taxon>Actinomycetospora</taxon>
    </lineage>
</organism>
<dbReference type="PRINTS" id="PR00038">
    <property type="entry name" value="HTHLUXR"/>
</dbReference>
<comment type="caution">
    <text evidence="5">The sequence shown here is derived from an EMBL/GenBank/DDBJ whole genome shotgun (WGS) entry which is preliminary data.</text>
</comment>
<dbReference type="PROSITE" id="PS00675">
    <property type="entry name" value="SIGMA54_INTERACT_1"/>
    <property type="match status" value="1"/>
</dbReference>
<dbReference type="SUPFAM" id="SSF48452">
    <property type="entry name" value="TPR-like"/>
    <property type="match status" value="2"/>
</dbReference>
<dbReference type="GO" id="GO:0004016">
    <property type="term" value="F:adenylate cyclase activity"/>
    <property type="evidence" value="ECO:0007669"/>
    <property type="project" value="TreeGrafter"/>
</dbReference>
<dbReference type="Pfam" id="PF13191">
    <property type="entry name" value="AAA_16"/>
    <property type="match status" value="1"/>
</dbReference>
<dbReference type="GO" id="GO:0006355">
    <property type="term" value="P:regulation of DNA-templated transcription"/>
    <property type="evidence" value="ECO:0007669"/>
    <property type="project" value="InterPro"/>
</dbReference>
<dbReference type="RefSeq" id="WP_133827636.1">
    <property type="nucleotide sequence ID" value="NZ_BAABHR010000033.1"/>
</dbReference>
<evidence type="ECO:0000256" key="1">
    <source>
        <dbReference type="ARBA" id="ARBA00022741"/>
    </source>
</evidence>
<reference evidence="5 6" key="1">
    <citation type="submission" date="2019-03" db="EMBL/GenBank/DDBJ databases">
        <title>Genomic Encyclopedia of Type Strains, Phase IV (KMG-IV): sequencing the most valuable type-strain genomes for metagenomic binning, comparative biology and taxonomic classification.</title>
        <authorList>
            <person name="Goeker M."/>
        </authorList>
    </citation>
    <scope>NUCLEOTIDE SEQUENCE [LARGE SCALE GENOMIC DNA]</scope>
    <source>
        <strain evidence="5 6">DSM 45775</strain>
    </source>
</reference>
<dbReference type="InterPro" id="IPR036388">
    <property type="entry name" value="WH-like_DNA-bd_sf"/>
</dbReference>
<dbReference type="InterPro" id="IPR000792">
    <property type="entry name" value="Tscrpt_reg_LuxR_C"/>
</dbReference>
<dbReference type="CDD" id="cd06170">
    <property type="entry name" value="LuxR_C_like"/>
    <property type="match status" value="1"/>
</dbReference>
<keyword evidence="1" id="KW-0547">Nucleotide-binding</keyword>
<evidence type="ECO:0000313" key="5">
    <source>
        <dbReference type="EMBL" id="TDQ58854.1"/>
    </source>
</evidence>
<dbReference type="AlphaFoldDB" id="A0A4R6VDN9"/>
<keyword evidence="6" id="KW-1185">Reference proteome</keyword>
<name>A0A4R6VDN9_9PSEU</name>
<dbReference type="SUPFAM" id="SSF46894">
    <property type="entry name" value="C-terminal effector domain of the bipartite response regulators"/>
    <property type="match status" value="1"/>
</dbReference>
<feature type="domain" description="HTH luxR-type" evidence="4">
    <location>
        <begin position="845"/>
        <end position="910"/>
    </location>
</feature>
<dbReference type="Proteomes" id="UP000295705">
    <property type="component" value="Unassembled WGS sequence"/>
</dbReference>
<dbReference type="SUPFAM" id="SSF52540">
    <property type="entry name" value="P-loop containing nucleoside triphosphate hydrolases"/>
    <property type="match status" value="1"/>
</dbReference>
<dbReference type="Pfam" id="PF00196">
    <property type="entry name" value="GerE"/>
    <property type="match status" value="1"/>
</dbReference>
<dbReference type="InterPro" id="IPR011990">
    <property type="entry name" value="TPR-like_helical_dom_sf"/>
</dbReference>
<dbReference type="GO" id="GO:0003677">
    <property type="term" value="F:DNA binding"/>
    <property type="evidence" value="ECO:0007669"/>
    <property type="project" value="InterPro"/>
</dbReference>
<evidence type="ECO:0000256" key="3">
    <source>
        <dbReference type="SAM" id="MobiDB-lite"/>
    </source>
</evidence>
<proteinExistence type="predicted"/>